<dbReference type="PANTHER" id="PTHR43152:SF1">
    <property type="entry name" value="UVRA PROTEIN"/>
    <property type="match status" value="1"/>
</dbReference>
<dbReference type="PANTHER" id="PTHR43152">
    <property type="entry name" value="UVRABC SYSTEM PROTEIN A"/>
    <property type="match status" value="1"/>
</dbReference>
<evidence type="ECO:0000256" key="9">
    <source>
        <dbReference type="ARBA" id="ARBA00022833"/>
    </source>
</evidence>
<dbReference type="InterPro" id="IPR017871">
    <property type="entry name" value="ABC_transporter-like_CS"/>
</dbReference>
<keyword evidence="9" id="KW-0862">Zinc</keyword>
<reference evidence="18 19" key="1">
    <citation type="submission" date="2020-04" db="EMBL/GenBank/DDBJ databases">
        <title>Salinimonas sp. HHU 13199.</title>
        <authorList>
            <person name="Cui X."/>
            <person name="Zhang D."/>
        </authorList>
    </citation>
    <scope>NUCLEOTIDE SEQUENCE [LARGE SCALE GENOMIC DNA]</scope>
    <source>
        <strain evidence="18 19">HHU 13199</strain>
    </source>
</reference>
<evidence type="ECO:0000256" key="11">
    <source>
        <dbReference type="ARBA" id="ARBA00022881"/>
    </source>
</evidence>
<evidence type="ECO:0000256" key="6">
    <source>
        <dbReference type="ARBA" id="ARBA00022763"/>
    </source>
</evidence>
<keyword evidence="3" id="KW-0479">Metal-binding</keyword>
<name>A0ABR8LLN3_9ALTE</name>
<keyword evidence="8" id="KW-0863">Zinc-finger</keyword>
<sequence length="855" mass="93090">MQNSERQKNQGQENEGHIQVRGARVHNLKNINIDIPRNEVVVFTGVSGSGKSSLAFGTLYAEAQHRYLDSISPYARRLIEQVEKPDVDAIESLPPAVGLHQRRGAPSVRSSVGSITTLSNSLRMLYSRAGDYPEGQSIVYADGFSPNTPDGACKHCDGIGKVFDTQAHRLVPDANLTIREGAVAAWPGAWQGKNLVRVLLSLDIDVDIPWRELPKKTRDWILFTDEMPQVPAYRNYNLEQTRKARKEKEPASYNGKFISARRHVLDTFKTSQNEKMKQRITPFISVETCPVCRGKKLKQKALAVKIDGLDIIDFSRLSLQSVYEKLKALQHSVEGDTSERGKVIQSITGDIVERLKPIIALGLHYLSLDRSTTSTSVGELQRLRLATQLKSKLFGVMFVMDEPSSGLHPRDVEALIDALHNITASGNSLLVVEHNPYVIKGANWVVDVGPGAGINGGELVYSGPANKLVGEKSSATAEYVFNNRALCTRSKRKPIELLRLNDVSINNVNHVSVDIPLGVMTCVTGVSGSGKSSLISQALVELVKDGLNTAVKDEKKAKETKKTRDAKEVLTDASSLFAQDTTPKQGFIDAGIDQLSRIVVVDQSPIGRTPRSTLATYTGIYDQIRSLFASTQEAKTRGYDAGHFSFNVAKGRCSNCEGLGVVSVELLFMPSVYSPCTVCNGKRYNNEVLEVRYNERSIADILSLTVEQAIPVFETNQVITRGLQTVMNVGLGYLTLGQSATELSGGEAQRIKLASELKRAQNSNTLYVLDEPTTGLHLSDTALLMQHLAKLVEGGNTVVMVEHNMQVAAACDHIIDMGPGAGGEGGRIVAQGTPEKVANAKDSATATFLKASLSA</sequence>
<keyword evidence="19" id="KW-1185">Reference proteome</keyword>
<dbReference type="InterPro" id="IPR003439">
    <property type="entry name" value="ABC_transporter-like_ATP-bd"/>
</dbReference>
<protein>
    <recommendedName>
        <fullName evidence="15">UvrABC system protein A</fullName>
    </recommendedName>
    <alternativeName>
        <fullName evidence="16">Excinuclease ABC subunit A</fullName>
    </alternativeName>
</protein>
<evidence type="ECO:0000256" key="4">
    <source>
        <dbReference type="ARBA" id="ARBA00022737"/>
    </source>
</evidence>
<evidence type="ECO:0000256" key="7">
    <source>
        <dbReference type="ARBA" id="ARBA00022769"/>
    </source>
</evidence>
<comment type="caution">
    <text evidence="18">The sequence shown here is derived from an EMBL/GenBank/DDBJ whole genome shotgun (WGS) entry which is preliminary data.</text>
</comment>
<dbReference type="Gene3D" id="1.20.1580.10">
    <property type="entry name" value="ABC transporter ATPase like domain"/>
    <property type="match status" value="2"/>
</dbReference>
<evidence type="ECO:0000313" key="18">
    <source>
        <dbReference type="EMBL" id="MBD3586230.1"/>
    </source>
</evidence>
<evidence type="ECO:0000256" key="3">
    <source>
        <dbReference type="ARBA" id="ARBA00022723"/>
    </source>
</evidence>
<dbReference type="InterPro" id="IPR041552">
    <property type="entry name" value="UvrA_DNA-bd"/>
</dbReference>
<comment type="similarity">
    <text evidence="14">Belongs to the ABC transporter superfamily. UvrA family.</text>
</comment>
<dbReference type="InterPro" id="IPR027417">
    <property type="entry name" value="P-loop_NTPase"/>
</dbReference>
<evidence type="ECO:0000256" key="14">
    <source>
        <dbReference type="ARBA" id="ARBA00038000"/>
    </source>
</evidence>
<accession>A0ABR8LLN3</accession>
<dbReference type="PROSITE" id="PS00211">
    <property type="entry name" value="ABC_TRANSPORTER_1"/>
    <property type="match status" value="1"/>
</dbReference>
<keyword evidence="11" id="KW-0267">Excision nuclease</keyword>
<evidence type="ECO:0000256" key="13">
    <source>
        <dbReference type="ARBA" id="ARBA00023204"/>
    </source>
</evidence>
<evidence type="ECO:0000256" key="15">
    <source>
        <dbReference type="ARBA" id="ARBA00039316"/>
    </source>
</evidence>
<evidence type="ECO:0000256" key="16">
    <source>
        <dbReference type="ARBA" id="ARBA00042156"/>
    </source>
</evidence>
<proteinExistence type="inferred from homology"/>
<dbReference type="Gene3D" id="1.10.8.280">
    <property type="entry name" value="ABC transporter ATPase domain-like"/>
    <property type="match status" value="1"/>
</dbReference>
<gene>
    <name evidence="18" type="ORF">HHX48_10810</name>
</gene>
<dbReference type="Gene3D" id="3.40.50.300">
    <property type="entry name" value="P-loop containing nucleotide triphosphate hydrolases"/>
    <property type="match status" value="2"/>
</dbReference>
<dbReference type="RefSeq" id="WP_191024995.1">
    <property type="nucleotide sequence ID" value="NZ_JABBXD010000005.1"/>
</dbReference>
<keyword evidence="6" id="KW-0227">DNA damage</keyword>
<keyword evidence="2" id="KW-0963">Cytoplasm</keyword>
<keyword evidence="7" id="KW-0228">DNA excision</keyword>
<evidence type="ECO:0000256" key="1">
    <source>
        <dbReference type="ARBA" id="ARBA00004496"/>
    </source>
</evidence>
<evidence type="ECO:0000256" key="8">
    <source>
        <dbReference type="ARBA" id="ARBA00022771"/>
    </source>
</evidence>
<dbReference type="PROSITE" id="PS50893">
    <property type="entry name" value="ABC_TRANSPORTER_2"/>
    <property type="match status" value="1"/>
</dbReference>
<evidence type="ECO:0000259" key="17">
    <source>
        <dbReference type="PROSITE" id="PS50893"/>
    </source>
</evidence>
<feature type="domain" description="ABC transporter" evidence="17">
    <location>
        <begin position="492"/>
        <end position="844"/>
    </location>
</feature>
<keyword evidence="10" id="KW-0067">ATP-binding</keyword>
<comment type="subcellular location">
    <subcellularLocation>
        <location evidence="1">Cytoplasm</location>
    </subcellularLocation>
</comment>
<dbReference type="Pfam" id="PF17755">
    <property type="entry name" value="UvrA_DNA-bind"/>
    <property type="match status" value="1"/>
</dbReference>
<evidence type="ECO:0000256" key="12">
    <source>
        <dbReference type="ARBA" id="ARBA00023125"/>
    </source>
</evidence>
<evidence type="ECO:0000256" key="10">
    <source>
        <dbReference type="ARBA" id="ARBA00022840"/>
    </source>
</evidence>
<dbReference type="EMBL" id="JABBXD010000005">
    <property type="protein sequence ID" value="MBD3586230.1"/>
    <property type="molecule type" value="Genomic_DNA"/>
</dbReference>
<evidence type="ECO:0000256" key="5">
    <source>
        <dbReference type="ARBA" id="ARBA00022741"/>
    </source>
</evidence>
<keyword evidence="13" id="KW-0234">DNA repair</keyword>
<keyword evidence="5" id="KW-0547">Nucleotide-binding</keyword>
<dbReference type="SUPFAM" id="SSF52540">
    <property type="entry name" value="P-loop containing nucleoside triphosphate hydrolases"/>
    <property type="match status" value="2"/>
</dbReference>
<organism evidence="18 19">
    <name type="scientific">Salinimonas profundi</name>
    <dbReference type="NCBI Taxonomy" id="2729140"/>
    <lineage>
        <taxon>Bacteria</taxon>
        <taxon>Pseudomonadati</taxon>
        <taxon>Pseudomonadota</taxon>
        <taxon>Gammaproteobacteria</taxon>
        <taxon>Alteromonadales</taxon>
        <taxon>Alteromonadaceae</taxon>
        <taxon>Alteromonas/Salinimonas group</taxon>
        <taxon>Salinimonas</taxon>
    </lineage>
</organism>
<keyword evidence="4" id="KW-0677">Repeat</keyword>
<evidence type="ECO:0000256" key="2">
    <source>
        <dbReference type="ARBA" id="ARBA00022490"/>
    </source>
</evidence>
<keyword evidence="12" id="KW-0238">DNA-binding</keyword>
<dbReference type="Proteomes" id="UP000624419">
    <property type="component" value="Unassembled WGS sequence"/>
</dbReference>
<evidence type="ECO:0000313" key="19">
    <source>
        <dbReference type="Proteomes" id="UP000624419"/>
    </source>
</evidence>